<dbReference type="CDD" id="cd00082">
    <property type="entry name" value="HisKA"/>
    <property type="match status" value="1"/>
</dbReference>
<dbReference type="SMART" id="SM00388">
    <property type="entry name" value="HisKA"/>
    <property type="match status" value="1"/>
</dbReference>
<sequence>MSGSGSPAAVGSVEAMIVGSARDAIVGETLDGTVLFWNRAAEELYGYAAAEMLGRRAEILYPDGRRDGDAATLLRVAEGQRVGEFISERVRRDGTRVRVCVRVAPLVDAGGATIGVTSTSWAGGELVSRVAHQLRTPLNAIVGFTGMLLMRLPGPINDEQEHQLELVRDSAEQLLSLINQLSRPDQKSPDQKSPEQKSPDNS</sequence>
<dbReference type="Gene3D" id="3.30.450.20">
    <property type="entry name" value="PAS domain"/>
    <property type="match status" value="1"/>
</dbReference>
<feature type="domain" description="PAS" evidence="7">
    <location>
        <begin position="17"/>
        <end position="80"/>
    </location>
</feature>
<dbReference type="SUPFAM" id="SSF55785">
    <property type="entry name" value="PYP-like sensor domain (PAS domain)"/>
    <property type="match status" value="1"/>
</dbReference>
<evidence type="ECO:0000259" key="7">
    <source>
        <dbReference type="PROSITE" id="PS50112"/>
    </source>
</evidence>
<dbReference type="EMBL" id="JBIAZU010000002">
    <property type="protein sequence ID" value="MFF5289926.1"/>
    <property type="molecule type" value="Genomic_DNA"/>
</dbReference>
<protein>
    <recommendedName>
        <fullName evidence="3">histidine kinase</fullName>
        <ecNumber evidence="3">2.7.13.3</ecNumber>
    </recommendedName>
</protein>
<dbReference type="CDD" id="cd00130">
    <property type="entry name" value="PAS"/>
    <property type="match status" value="1"/>
</dbReference>
<dbReference type="InterPro" id="IPR013767">
    <property type="entry name" value="PAS_fold"/>
</dbReference>
<evidence type="ECO:0000256" key="3">
    <source>
        <dbReference type="ARBA" id="ARBA00012438"/>
    </source>
</evidence>
<name>A0ABW6WAH0_9ACTN</name>
<dbReference type="InterPro" id="IPR000014">
    <property type="entry name" value="PAS"/>
</dbReference>
<accession>A0ABW6WAH0</accession>
<feature type="region of interest" description="Disordered" evidence="6">
    <location>
        <begin position="179"/>
        <end position="202"/>
    </location>
</feature>
<dbReference type="InterPro" id="IPR036097">
    <property type="entry name" value="HisK_dim/P_sf"/>
</dbReference>
<proteinExistence type="predicted"/>
<dbReference type="Pfam" id="PF00512">
    <property type="entry name" value="HisKA"/>
    <property type="match status" value="1"/>
</dbReference>
<evidence type="ECO:0000256" key="1">
    <source>
        <dbReference type="ARBA" id="ARBA00000085"/>
    </source>
</evidence>
<keyword evidence="9" id="KW-1185">Reference proteome</keyword>
<dbReference type="Gene3D" id="1.10.287.130">
    <property type="match status" value="1"/>
</dbReference>
<dbReference type="NCBIfam" id="TIGR00229">
    <property type="entry name" value="sensory_box"/>
    <property type="match status" value="1"/>
</dbReference>
<evidence type="ECO:0000313" key="9">
    <source>
        <dbReference type="Proteomes" id="UP001602245"/>
    </source>
</evidence>
<dbReference type="Pfam" id="PF00989">
    <property type="entry name" value="PAS"/>
    <property type="match status" value="1"/>
</dbReference>
<evidence type="ECO:0000313" key="8">
    <source>
        <dbReference type="EMBL" id="MFF5289926.1"/>
    </source>
</evidence>
<dbReference type="InterPro" id="IPR035965">
    <property type="entry name" value="PAS-like_dom_sf"/>
</dbReference>
<dbReference type="Proteomes" id="UP001602245">
    <property type="component" value="Unassembled WGS sequence"/>
</dbReference>
<dbReference type="InterPro" id="IPR003661">
    <property type="entry name" value="HisK_dim/P_dom"/>
</dbReference>
<comment type="catalytic activity">
    <reaction evidence="1">
        <text>ATP + protein L-histidine = ADP + protein N-phospho-L-histidine.</text>
        <dbReference type="EC" id="2.7.13.3"/>
    </reaction>
</comment>
<dbReference type="EC" id="2.7.13.3" evidence="3"/>
<evidence type="ECO:0000256" key="2">
    <source>
        <dbReference type="ARBA" id="ARBA00004236"/>
    </source>
</evidence>
<comment type="caution">
    <text evidence="8">The sequence shown here is derived from an EMBL/GenBank/DDBJ whole genome shotgun (WGS) entry which is preliminary data.</text>
</comment>
<gene>
    <name evidence="8" type="ORF">ACFY35_10820</name>
</gene>
<dbReference type="RefSeq" id="WP_387696610.1">
    <property type="nucleotide sequence ID" value="NZ_JBIAZU010000002.1"/>
</dbReference>
<evidence type="ECO:0000256" key="6">
    <source>
        <dbReference type="SAM" id="MobiDB-lite"/>
    </source>
</evidence>
<dbReference type="PROSITE" id="PS50112">
    <property type="entry name" value="PAS"/>
    <property type="match status" value="1"/>
</dbReference>
<evidence type="ECO:0000256" key="5">
    <source>
        <dbReference type="ARBA" id="ARBA00022777"/>
    </source>
</evidence>
<reference evidence="8 9" key="1">
    <citation type="submission" date="2024-10" db="EMBL/GenBank/DDBJ databases">
        <title>The Natural Products Discovery Center: Release of the First 8490 Sequenced Strains for Exploring Actinobacteria Biosynthetic Diversity.</title>
        <authorList>
            <person name="Kalkreuter E."/>
            <person name="Kautsar S.A."/>
            <person name="Yang D."/>
            <person name="Bader C.D."/>
            <person name="Teijaro C.N."/>
            <person name="Fluegel L."/>
            <person name="Davis C.M."/>
            <person name="Simpson J.R."/>
            <person name="Lauterbach L."/>
            <person name="Steele A.D."/>
            <person name="Gui C."/>
            <person name="Meng S."/>
            <person name="Li G."/>
            <person name="Viehrig K."/>
            <person name="Ye F."/>
            <person name="Su P."/>
            <person name="Kiefer A.F."/>
            <person name="Nichols A."/>
            <person name="Cepeda A.J."/>
            <person name="Yan W."/>
            <person name="Fan B."/>
            <person name="Jiang Y."/>
            <person name="Adhikari A."/>
            <person name="Zheng C.-J."/>
            <person name="Schuster L."/>
            <person name="Cowan T.M."/>
            <person name="Smanski M.J."/>
            <person name="Chevrette M.G."/>
            <person name="De Carvalho L.P.S."/>
            <person name="Shen B."/>
        </authorList>
    </citation>
    <scope>NUCLEOTIDE SEQUENCE [LARGE SCALE GENOMIC DNA]</scope>
    <source>
        <strain evidence="8 9">NPDC000087</strain>
    </source>
</reference>
<comment type="subcellular location">
    <subcellularLocation>
        <location evidence="2">Cell membrane</location>
    </subcellularLocation>
</comment>
<dbReference type="SMART" id="SM00091">
    <property type="entry name" value="PAS"/>
    <property type="match status" value="1"/>
</dbReference>
<keyword evidence="5" id="KW-0418">Kinase</keyword>
<feature type="compositionally biased region" description="Basic and acidic residues" evidence="6">
    <location>
        <begin position="184"/>
        <end position="202"/>
    </location>
</feature>
<dbReference type="SUPFAM" id="SSF47384">
    <property type="entry name" value="Homodimeric domain of signal transducing histidine kinase"/>
    <property type="match status" value="1"/>
</dbReference>
<keyword evidence="4" id="KW-0808">Transferase</keyword>
<dbReference type="PANTHER" id="PTHR43047">
    <property type="entry name" value="TWO-COMPONENT HISTIDINE PROTEIN KINASE"/>
    <property type="match status" value="1"/>
</dbReference>
<organism evidence="8 9">
    <name type="scientific">Paractinoplanes globisporus</name>
    <dbReference type="NCBI Taxonomy" id="113565"/>
    <lineage>
        <taxon>Bacteria</taxon>
        <taxon>Bacillati</taxon>
        <taxon>Actinomycetota</taxon>
        <taxon>Actinomycetes</taxon>
        <taxon>Micromonosporales</taxon>
        <taxon>Micromonosporaceae</taxon>
        <taxon>Paractinoplanes</taxon>
    </lineage>
</organism>
<evidence type="ECO:0000256" key="4">
    <source>
        <dbReference type="ARBA" id="ARBA00022679"/>
    </source>
</evidence>